<organism evidence="1 2">
    <name type="scientific">Niastella soli</name>
    <dbReference type="NCBI Taxonomy" id="2821487"/>
    <lineage>
        <taxon>Bacteria</taxon>
        <taxon>Pseudomonadati</taxon>
        <taxon>Bacteroidota</taxon>
        <taxon>Chitinophagia</taxon>
        <taxon>Chitinophagales</taxon>
        <taxon>Chitinophagaceae</taxon>
        <taxon>Niastella</taxon>
    </lineage>
</organism>
<evidence type="ECO:0008006" key="3">
    <source>
        <dbReference type="Google" id="ProtNLM"/>
    </source>
</evidence>
<reference evidence="1 2" key="1">
    <citation type="submission" date="2021-03" db="EMBL/GenBank/DDBJ databases">
        <title>Assistant Professor.</title>
        <authorList>
            <person name="Huq M.A."/>
        </authorList>
    </citation>
    <scope>NUCLEOTIDE SEQUENCE [LARGE SCALE GENOMIC DNA]</scope>
    <source>
        <strain evidence="1 2">MAH-29</strain>
    </source>
</reference>
<proteinExistence type="predicted"/>
<gene>
    <name evidence="1" type="ORF">J7I42_19295</name>
</gene>
<name>A0ABS3YWY9_9BACT</name>
<sequence length="221" mass="24481">MTYQEHFDKSCELRDSHWKAIGEVDPYVISHIINPAFMGGPAWPSLRQAFVTINTPERTILASDGLSDPYDDMETNTANAPYNGFGLEVYIATEKLTVPVNTTWQFQLVYQAAQVLADQGNAINLINDLKYITTEFYDVDVPEFRNADGRVGAFIGLPDPAIPGDVQLSLEPVKMVNVKLLTLPELEYVINNGAEGRAKLAELFIAQGNATWSTLQRASVI</sequence>
<protein>
    <recommendedName>
        <fullName evidence="3">Suppressor of fused-like domain-containing protein</fullName>
    </recommendedName>
</protein>
<dbReference type="RefSeq" id="WP_209140487.1">
    <property type="nucleotide sequence ID" value="NZ_JAGHKO010000004.1"/>
</dbReference>
<dbReference type="Proteomes" id="UP000677244">
    <property type="component" value="Unassembled WGS sequence"/>
</dbReference>
<keyword evidence="2" id="KW-1185">Reference proteome</keyword>
<evidence type="ECO:0000313" key="2">
    <source>
        <dbReference type="Proteomes" id="UP000677244"/>
    </source>
</evidence>
<comment type="caution">
    <text evidence="1">The sequence shown here is derived from an EMBL/GenBank/DDBJ whole genome shotgun (WGS) entry which is preliminary data.</text>
</comment>
<dbReference type="EMBL" id="JAGHKO010000004">
    <property type="protein sequence ID" value="MBO9202441.1"/>
    <property type="molecule type" value="Genomic_DNA"/>
</dbReference>
<accession>A0ABS3YWY9</accession>
<evidence type="ECO:0000313" key="1">
    <source>
        <dbReference type="EMBL" id="MBO9202441.1"/>
    </source>
</evidence>